<keyword evidence="7" id="KW-1185">Reference proteome</keyword>
<dbReference type="PANTHER" id="PTHR43320">
    <property type="entry name" value="SUGAR KINASE"/>
    <property type="match status" value="1"/>
</dbReference>
<dbReference type="Gene3D" id="3.40.1190.20">
    <property type="match status" value="1"/>
</dbReference>
<dbReference type="Gene3D" id="3.30.1110.10">
    <property type="match status" value="1"/>
</dbReference>
<name>A0A345P5U3_9GAMM</name>
<keyword evidence="3 4" id="KW-0418">Kinase</keyword>
<dbReference type="InterPro" id="IPR052700">
    <property type="entry name" value="Carb_kinase_PfkB-like"/>
</dbReference>
<dbReference type="InterPro" id="IPR011611">
    <property type="entry name" value="PfkB_dom"/>
</dbReference>
<sequence>MSVELYGIGNALVDQEYAIQDDFLSSTGLTKGTMQLAESDAQYALISALNNHTTSAGQVSGGSGANSIYAFSALGGQAFYACRVGNDDLGQFYLKDLAAANVHVSPISEGTGTTGTCLVLITPDGERTMHTHLGITTDLSIDQVDLKPLESAQYLYIEGYLATSQTAREAVRHARAQARAQKTKIAISLSDPAMVQYAREGLVDLIDDGVDILFCNELEAQMFTGESALEQALSALLTHSKLVVITRGAEGALIGYDDVIIPVPPQVAPQVLDTNGAGDAFSGAFLFGLSRGFTLSDCGFLATAISSTLVGQFGARLRREQYAEILDKTISKA</sequence>
<dbReference type="InterPro" id="IPR002139">
    <property type="entry name" value="Ribo/fructo_kinase"/>
</dbReference>
<dbReference type="OrthoDB" id="9813569at2"/>
<protein>
    <submittedName>
        <fullName evidence="6">Adenosine kinase</fullName>
    </submittedName>
</protein>
<dbReference type="CDD" id="cd01168">
    <property type="entry name" value="adenosine_kinase"/>
    <property type="match status" value="1"/>
</dbReference>
<dbReference type="RefSeq" id="WP_114898762.1">
    <property type="nucleotide sequence ID" value="NZ_CP031222.1"/>
</dbReference>
<accession>A0A345P5U3</accession>
<evidence type="ECO:0000256" key="1">
    <source>
        <dbReference type="ARBA" id="ARBA00010688"/>
    </source>
</evidence>
<feature type="domain" description="Carbohydrate kinase PfkB" evidence="5">
    <location>
        <begin position="52"/>
        <end position="317"/>
    </location>
</feature>
<dbReference type="KEGG" id="mbah:HYN46_07305"/>
<evidence type="ECO:0000256" key="4">
    <source>
        <dbReference type="RuleBase" id="RU003704"/>
    </source>
</evidence>
<dbReference type="SUPFAM" id="SSF53613">
    <property type="entry name" value="Ribokinase-like"/>
    <property type="match status" value="1"/>
</dbReference>
<dbReference type="EMBL" id="CP031222">
    <property type="protein sequence ID" value="AXI02652.1"/>
    <property type="molecule type" value="Genomic_DNA"/>
</dbReference>
<dbReference type="GO" id="GO:0016301">
    <property type="term" value="F:kinase activity"/>
    <property type="evidence" value="ECO:0007669"/>
    <property type="project" value="UniProtKB-KW"/>
</dbReference>
<organism evidence="6 7">
    <name type="scientific">Aquirhabdus parva</name>
    <dbReference type="NCBI Taxonomy" id="2283318"/>
    <lineage>
        <taxon>Bacteria</taxon>
        <taxon>Pseudomonadati</taxon>
        <taxon>Pseudomonadota</taxon>
        <taxon>Gammaproteobacteria</taxon>
        <taxon>Moraxellales</taxon>
        <taxon>Moraxellaceae</taxon>
        <taxon>Aquirhabdus</taxon>
    </lineage>
</organism>
<dbReference type="Pfam" id="PF00294">
    <property type="entry name" value="PfkB"/>
    <property type="match status" value="1"/>
</dbReference>
<dbReference type="InterPro" id="IPR002173">
    <property type="entry name" value="Carboh/pur_kinase_PfkB_CS"/>
</dbReference>
<proteinExistence type="inferred from homology"/>
<dbReference type="PROSITE" id="PS00584">
    <property type="entry name" value="PFKB_KINASES_2"/>
    <property type="match status" value="1"/>
</dbReference>
<dbReference type="AlphaFoldDB" id="A0A345P5U3"/>
<comment type="similarity">
    <text evidence="1 4">Belongs to the carbohydrate kinase PfkB family.</text>
</comment>
<evidence type="ECO:0000256" key="3">
    <source>
        <dbReference type="ARBA" id="ARBA00022777"/>
    </source>
</evidence>
<evidence type="ECO:0000313" key="6">
    <source>
        <dbReference type="EMBL" id="AXI02652.1"/>
    </source>
</evidence>
<evidence type="ECO:0000256" key="2">
    <source>
        <dbReference type="ARBA" id="ARBA00022679"/>
    </source>
</evidence>
<gene>
    <name evidence="6" type="ORF">HYN46_07305</name>
</gene>
<evidence type="ECO:0000259" key="5">
    <source>
        <dbReference type="Pfam" id="PF00294"/>
    </source>
</evidence>
<dbReference type="InterPro" id="IPR029056">
    <property type="entry name" value="Ribokinase-like"/>
</dbReference>
<keyword evidence="2 4" id="KW-0808">Transferase</keyword>
<dbReference type="Proteomes" id="UP000253940">
    <property type="component" value="Chromosome"/>
</dbReference>
<reference evidence="6 7" key="1">
    <citation type="submission" date="2018-07" db="EMBL/GenBank/DDBJ databases">
        <title>Genome sequencing of Moraxellaceae gen. HYN0046.</title>
        <authorList>
            <person name="Kim M."/>
            <person name="Yi H."/>
        </authorList>
    </citation>
    <scope>NUCLEOTIDE SEQUENCE [LARGE SCALE GENOMIC DNA]</scope>
    <source>
        <strain evidence="6 7">HYN0046</strain>
    </source>
</reference>
<evidence type="ECO:0000313" key="7">
    <source>
        <dbReference type="Proteomes" id="UP000253940"/>
    </source>
</evidence>
<dbReference type="PRINTS" id="PR00990">
    <property type="entry name" value="RIBOKINASE"/>
</dbReference>
<dbReference type="PANTHER" id="PTHR43320:SF3">
    <property type="entry name" value="CARBOHYDRATE KINASE PFKB DOMAIN-CONTAINING PROTEIN"/>
    <property type="match status" value="1"/>
</dbReference>